<organism evidence="2 3">
    <name type="scientific">Senegalimassilia faecalis</name>
    <dbReference type="NCBI Taxonomy" id="2509433"/>
    <lineage>
        <taxon>Bacteria</taxon>
        <taxon>Bacillati</taxon>
        <taxon>Actinomycetota</taxon>
        <taxon>Coriobacteriia</taxon>
        <taxon>Coriobacteriales</taxon>
        <taxon>Coriobacteriaceae</taxon>
        <taxon>Senegalimassilia</taxon>
    </lineage>
</organism>
<sequence>MRGECGSIAPLAVVVCLVLVTTLGFAVDHGVVYAAKAHQEQALDAARQACMDASGAVPAKYADNPGLTLADGIVQTVRDQGVSAALTVWFYEAPAQSTPRSERLWVIGVQAEQQTPLPFSVPASPQALTVASSRAFVAKPYSAEAVWRPERRICGSYRFAEGSTAGMSTFSSISSLQGFPDEMVKLAQGVG</sequence>
<evidence type="ECO:0000259" key="1">
    <source>
        <dbReference type="Pfam" id="PF13400"/>
    </source>
</evidence>
<proteinExistence type="predicted"/>
<dbReference type="Proteomes" id="UP000293345">
    <property type="component" value="Unassembled WGS sequence"/>
</dbReference>
<name>A0A4Q2K462_9ACTN</name>
<accession>A0A4Q2K462</accession>
<comment type="caution">
    <text evidence="2">The sequence shown here is derived from an EMBL/GenBank/DDBJ whole genome shotgun (WGS) entry which is preliminary data.</text>
</comment>
<dbReference type="AlphaFoldDB" id="A0A4Q2K462"/>
<feature type="domain" description="Putative Flp pilus-assembly TadG-like N-terminal" evidence="1">
    <location>
        <begin position="6"/>
        <end position="46"/>
    </location>
</feature>
<dbReference type="EMBL" id="SDPW01000001">
    <property type="protein sequence ID" value="RXZ54082.1"/>
    <property type="molecule type" value="Genomic_DNA"/>
</dbReference>
<dbReference type="InterPro" id="IPR028087">
    <property type="entry name" value="Tad_N"/>
</dbReference>
<dbReference type="OrthoDB" id="3174926at2"/>
<protein>
    <recommendedName>
        <fullName evidence="1">Putative Flp pilus-assembly TadG-like N-terminal domain-containing protein</fullName>
    </recommendedName>
</protein>
<keyword evidence="3" id="KW-1185">Reference proteome</keyword>
<evidence type="ECO:0000313" key="3">
    <source>
        <dbReference type="Proteomes" id="UP000293345"/>
    </source>
</evidence>
<dbReference type="Pfam" id="PF13400">
    <property type="entry name" value="Tad"/>
    <property type="match status" value="1"/>
</dbReference>
<gene>
    <name evidence="2" type="ORF">ET524_06040</name>
</gene>
<dbReference type="RefSeq" id="WP_129424096.1">
    <property type="nucleotide sequence ID" value="NZ_JAXUTH010000032.1"/>
</dbReference>
<evidence type="ECO:0000313" key="2">
    <source>
        <dbReference type="EMBL" id="RXZ54082.1"/>
    </source>
</evidence>
<reference evidence="2 3" key="1">
    <citation type="submission" date="2019-01" db="EMBL/GenBank/DDBJ databases">
        <title>Senegalimassilia sp. nov. KGMB04484 isolated human feces.</title>
        <authorList>
            <person name="Han K.-I."/>
            <person name="Kim J.-S."/>
            <person name="Lee K.C."/>
            <person name="Suh M.K."/>
            <person name="Eom M.K."/>
            <person name="Lee J.H."/>
            <person name="Park S.-H."/>
            <person name="Kang S.W."/>
            <person name="Park J.-E."/>
            <person name="Oh B.S."/>
            <person name="Yu S.Y."/>
            <person name="Choi S.-H."/>
            <person name="Lee D.H."/>
            <person name="Yoon H."/>
            <person name="Kim B.-Y."/>
            <person name="Lee J.H."/>
            <person name="Lee J.-S."/>
        </authorList>
    </citation>
    <scope>NUCLEOTIDE SEQUENCE [LARGE SCALE GENOMIC DNA]</scope>
    <source>
        <strain evidence="2 3">KGMB04484</strain>
    </source>
</reference>